<proteinExistence type="predicted"/>
<sequence length="139" mass="16294">MSSNYTNPRVDLINELSHVQIPVMLMPDDFKAYSKIKVDNHLFNKENMPSHFKFKEYCPMVFRNLRERFGIDDQDFQLKHLVSTCEDGGGDTWPLVYFFPGVCEMGDVPRRATKAYGWYIKTLVGLKMQRAQQGNSWIY</sequence>
<evidence type="ECO:0000313" key="2">
    <source>
        <dbReference type="Proteomes" id="UP000827872"/>
    </source>
</evidence>
<keyword evidence="2" id="KW-1185">Reference proteome</keyword>
<dbReference type="Proteomes" id="UP000827872">
    <property type="component" value="Linkage Group LG11"/>
</dbReference>
<comment type="caution">
    <text evidence="1">The sequence shown here is derived from an EMBL/GenBank/DDBJ whole genome shotgun (WGS) entry which is preliminary data.</text>
</comment>
<name>A0ACB8FVN7_9SAUR</name>
<evidence type="ECO:0000313" key="1">
    <source>
        <dbReference type="EMBL" id="KAH8011106.1"/>
    </source>
</evidence>
<dbReference type="EMBL" id="CM037624">
    <property type="protein sequence ID" value="KAH8011106.1"/>
    <property type="molecule type" value="Genomic_DNA"/>
</dbReference>
<accession>A0ACB8FVN7</accession>
<gene>
    <name evidence="1" type="ORF">K3G42_018662</name>
</gene>
<reference evidence="1" key="1">
    <citation type="submission" date="2021-08" db="EMBL/GenBank/DDBJ databases">
        <title>The first chromosome-level gecko genome reveals the dynamic sex chromosomes of Neotropical dwarf geckos (Sphaerodactylidae: Sphaerodactylus).</title>
        <authorList>
            <person name="Pinto B.J."/>
            <person name="Keating S.E."/>
            <person name="Gamble T."/>
        </authorList>
    </citation>
    <scope>NUCLEOTIDE SEQUENCE</scope>
    <source>
        <strain evidence="1">TG3544</strain>
    </source>
</reference>
<organism evidence="1 2">
    <name type="scientific">Sphaerodactylus townsendi</name>
    <dbReference type="NCBI Taxonomy" id="933632"/>
    <lineage>
        <taxon>Eukaryota</taxon>
        <taxon>Metazoa</taxon>
        <taxon>Chordata</taxon>
        <taxon>Craniata</taxon>
        <taxon>Vertebrata</taxon>
        <taxon>Euteleostomi</taxon>
        <taxon>Lepidosauria</taxon>
        <taxon>Squamata</taxon>
        <taxon>Bifurcata</taxon>
        <taxon>Gekkota</taxon>
        <taxon>Sphaerodactylidae</taxon>
        <taxon>Sphaerodactylus</taxon>
    </lineage>
</organism>
<protein>
    <submittedName>
        <fullName evidence="1">Uncharacterized protein</fullName>
    </submittedName>
</protein>